<protein>
    <recommendedName>
        <fullName evidence="2">Four helix bundle protein</fullName>
    </recommendedName>
</protein>
<dbReference type="Pfam" id="PF05635">
    <property type="entry name" value="23S_rRNA_IVP"/>
    <property type="match status" value="1"/>
</dbReference>
<dbReference type="NCBIfam" id="TIGR02436">
    <property type="entry name" value="four helix bundle protein"/>
    <property type="match status" value="1"/>
</dbReference>
<gene>
    <name evidence="1" type="ORF">HDBBLJII_00012</name>
</gene>
<dbReference type="CDD" id="cd16377">
    <property type="entry name" value="23S_rRNA_IVP_like"/>
    <property type="match status" value="1"/>
</dbReference>
<sequence length="116" mass="13023">MSRHEDLKVYQRAVDLVVEVYRFSGSLPGEEKFGLINQVRRAATSIPLNIAEGSSSSSSKVFNRYLETALGSGYEVKTILTICERLNYGDRELILKLMPELDEIIAMLKGLIKSLK</sequence>
<dbReference type="EMBL" id="MT631466">
    <property type="protein sequence ID" value="QNO51315.1"/>
    <property type="molecule type" value="Genomic_DNA"/>
</dbReference>
<dbReference type="AlphaFoldDB" id="A0A7G9YTI1"/>
<evidence type="ECO:0000313" key="1">
    <source>
        <dbReference type="EMBL" id="QNO51315.1"/>
    </source>
</evidence>
<dbReference type="PANTHER" id="PTHR38471:SF2">
    <property type="entry name" value="FOUR HELIX BUNDLE PROTEIN"/>
    <property type="match status" value="1"/>
</dbReference>
<organism evidence="1">
    <name type="scientific">Candidatus Methanophagaceae archaeon ANME-1 ERB6</name>
    <dbReference type="NCBI Taxonomy" id="2759912"/>
    <lineage>
        <taxon>Archaea</taxon>
        <taxon>Methanobacteriati</taxon>
        <taxon>Methanobacteriota</taxon>
        <taxon>Stenosarchaea group</taxon>
        <taxon>Methanomicrobia</taxon>
        <taxon>Candidatus Methanophagales</taxon>
        <taxon>Candidatus Methanophagaceae</taxon>
    </lineage>
</organism>
<dbReference type="SUPFAM" id="SSF158446">
    <property type="entry name" value="IVS-encoded protein-like"/>
    <property type="match status" value="1"/>
</dbReference>
<dbReference type="Gene3D" id="1.20.1440.60">
    <property type="entry name" value="23S rRNA-intervening sequence"/>
    <property type="match status" value="1"/>
</dbReference>
<name>A0A7G9YTI1_9EURY</name>
<dbReference type="InterPro" id="IPR012657">
    <property type="entry name" value="23S_rRNA-intervening_sequence"/>
</dbReference>
<accession>A0A7G9YTI1</accession>
<evidence type="ECO:0008006" key="2">
    <source>
        <dbReference type="Google" id="ProtNLM"/>
    </source>
</evidence>
<dbReference type="PANTHER" id="PTHR38471">
    <property type="entry name" value="FOUR HELIX BUNDLE PROTEIN"/>
    <property type="match status" value="1"/>
</dbReference>
<dbReference type="InterPro" id="IPR036583">
    <property type="entry name" value="23S_rRNA_IVS_sf"/>
</dbReference>
<proteinExistence type="predicted"/>
<reference evidence="1" key="1">
    <citation type="submission" date="2020-06" db="EMBL/GenBank/DDBJ databases">
        <title>Unique genomic features of the anaerobic methanotrophic archaea.</title>
        <authorList>
            <person name="Chadwick G.L."/>
            <person name="Skennerton C.T."/>
            <person name="Laso-Perez R."/>
            <person name="Leu A.O."/>
            <person name="Speth D.R."/>
            <person name="Yu H."/>
            <person name="Morgan-Lang C."/>
            <person name="Hatzenpichler R."/>
            <person name="Goudeau D."/>
            <person name="Malmstrom R."/>
            <person name="Brazelton W.J."/>
            <person name="Woyke T."/>
            <person name="Hallam S.J."/>
            <person name="Tyson G.W."/>
            <person name="Wegener G."/>
            <person name="Boetius A."/>
            <person name="Orphan V."/>
        </authorList>
    </citation>
    <scope>NUCLEOTIDE SEQUENCE</scope>
</reference>